<keyword evidence="9" id="KW-0539">Nucleus</keyword>
<dbReference type="PANTHER" id="PTHR46367">
    <property type="entry name" value="ATAXIN-7-LIKE PROTEIN 3"/>
    <property type="match status" value="1"/>
</dbReference>
<keyword evidence="7 10" id="KW-0010">Activator</keyword>
<comment type="caution">
    <text evidence="12">The sequence shown here is derived from an EMBL/GenBank/DDBJ whole genome shotgun (WGS) entry which is preliminary data.</text>
</comment>
<evidence type="ECO:0000256" key="7">
    <source>
        <dbReference type="ARBA" id="ARBA00023159"/>
    </source>
</evidence>
<proteinExistence type="inferred from homology"/>
<evidence type="ECO:0000256" key="2">
    <source>
        <dbReference type="ARBA" id="ARBA00022723"/>
    </source>
</evidence>
<dbReference type="GO" id="GO:0000124">
    <property type="term" value="C:SAGA complex"/>
    <property type="evidence" value="ECO:0007669"/>
    <property type="project" value="TreeGrafter"/>
</dbReference>
<feature type="region of interest" description="Disordered" evidence="11">
    <location>
        <begin position="157"/>
        <end position="330"/>
    </location>
</feature>
<keyword evidence="3" id="KW-0863">Zinc-finger</keyword>
<dbReference type="Gene3D" id="3.30.160.60">
    <property type="entry name" value="Classic Zinc Finger"/>
    <property type="match status" value="1"/>
</dbReference>
<evidence type="ECO:0000313" key="12">
    <source>
        <dbReference type="EMBL" id="KAG7562347.1"/>
    </source>
</evidence>
<accession>A0A8K0JPB1</accession>
<dbReference type="GO" id="GO:0006325">
    <property type="term" value="P:chromatin organization"/>
    <property type="evidence" value="ECO:0007669"/>
    <property type="project" value="UniProtKB-KW"/>
</dbReference>
<feature type="compositionally biased region" description="Acidic residues" evidence="11">
    <location>
        <begin position="261"/>
        <end position="275"/>
    </location>
</feature>
<evidence type="ECO:0000313" key="13">
    <source>
        <dbReference type="Proteomes" id="UP000812966"/>
    </source>
</evidence>
<feature type="compositionally biased region" description="Low complexity" evidence="11">
    <location>
        <begin position="214"/>
        <end position="223"/>
    </location>
</feature>
<evidence type="ECO:0000256" key="3">
    <source>
        <dbReference type="ARBA" id="ARBA00022771"/>
    </source>
</evidence>
<sequence length="330" mass="33872">MPSEQERQIAELSESLLEAMVADLATSIAIAGHREVKLCRTPCHRCGTHCRGKAQLPPPSATTLAPPTHHSNGNKSRSSTPQFGGDGSGSGGQVKNGVVLLPCLYCGRQIASNRYAPHLAGCLGLAGGSRRTARATATGNGKSRMGSERSASLYLDNESDAGSDASGPTTLSTASASAAPPKTGRGPGRPPKNANGKRANSPATKPGNLKKTKNNTNNPHPLTQSATIPDSPLTPSLPLSAGSKGVPRPYAPSQTPQAPDAEGEEDAEGEDDVGFDDASGIGGYMDAEGEEDDEYMHSDNGSDGSEDVDDNGQEIDGKASACVVVSRQSS</sequence>
<feature type="compositionally biased region" description="Low complexity" evidence="11">
    <location>
        <begin position="165"/>
        <end position="184"/>
    </location>
</feature>
<evidence type="ECO:0000256" key="1">
    <source>
        <dbReference type="ARBA" id="ARBA00004123"/>
    </source>
</evidence>
<feature type="compositionally biased region" description="Low complexity" evidence="11">
    <location>
        <begin position="231"/>
        <end position="240"/>
    </location>
</feature>
<keyword evidence="5" id="KW-0156">Chromatin regulator</keyword>
<comment type="subcellular location">
    <subcellularLocation>
        <location evidence="1 10">Nucleus</location>
    </subcellularLocation>
</comment>
<protein>
    <recommendedName>
        <fullName evidence="10">SAGA-associated factor 11</fullName>
    </recommendedName>
</protein>
<evidence type="ECO:0000256" key="5">
    <source>
        <dbReference type="ARBA" id="ARBA00022853"/>
    </source>
</evidence>
<organism evidence="12 13">
    <name type="scientific">Filobasidium floriforme</name>
    <dbReference type="NCBI Taxonomy" id="5210"/>
    <lineage>
        <taxon>Eukaryota</taxon>
        <taxon>Fungi</taxon>
        <taxon>Dikarya</taxon>
        <taxon>Basidiomycota</taxon>
        <taxon>Agaricomycotina</taxon>
        <taxon>Tremellomycetes</taxon>
        <taxon>Filobasidiales</taxon>
        <taxon>Filobasidiaceae</taxon>
        <taxon>Filobasidium</taxon>
    </lineage>
</organism>
<dbReference type="InterPro" id="IPR013246">
    <property type="entry name" value="SAGA_su_Sgf11"/>
</dbReference>
<feature type="compositionally biased region" description="Polar residues" evidence="11">
    <location>
        <begin position="69"/>
        <end position="82"/>
    </location>
</feature>
<keyword evidence="13" id="KW-1185">Reference proteome</keyword>
<dbReference type="GO" id="GO:0006357">
    <property type="term" value="P:regulation of transcription by RNA polymerase II"/>
    <property type="evidence" value="ECO:0007669"/>
    <property type="project" value="TreeGrafter"/>
</dbReference>
<evidence type="ECO:0000256" key="9">
    <source>
        <dbReference type="ARBA" id="ARBA00023242"/>
    </source>
</evidence>
<evidence type="ECO:0000256" key="11">
    <source>
        <dbReference type="SAM" id="MobiDB-lite"/>
    </source>
</evidence>
<feature type="region of interest" description="Disordered" evidence="11">
    <location>
        <begin position="54"/>
        <end position="90"/>
    </location>
</feature>
<gene>
    <name evidence="12" type="ORF">FFLO_02239</name>
</gene>
<dbReference type="GO" id="GO:0071819">
    <property type="term" value="C:DUBm complex"/>
    <property type="evidence" value="ECO:0007669"/>
    <property type="project" value="TreeGrafter"/>
</dbReference>
<dbReference type="EMBL" id="JABELV010000034">
    <property type="protein sequence ID" value="KAG7562347.1"/>
    <property type="molecule type" value="Genomic_DNA"/>
</dbReference>
<keyword evidence="4" id="KW-0862">Zinc</keyword>
<dbReference type="PANTHER" id="PTHR46367:SF1">
    <property type="entry name" value="ATAXIN-7-LIKE PROTEIN 3"/>
    <property type="match status" value="1"/>
</dbReference>
<evidence type="ECO:0000256" key="10">
    <source>
        <dbReference type="RuleBase" id="RU261113"/>
    </source>
</evidence>
<dbReference type="GO" id="GO:0003713">
    <property type="term" value="F:transcription coactivator activity"/>
    <property type="evidence" value="ECO:0007669"/>
    <property type="project" value="TreeGrafter"/>
</dbReference>
<dbReference type="Pfam" id="PF08209">
    <property type="entry name" value="Sgf11"/>
    <property type="match status" value="1"/>
</dbReference>
<keyword evidence="6" id="KW-0805">Transcription regulation</keyword>
<dbReference type="GO" id="GO:0008270">
    <property type="term" value="F:zinc ion binding"/>
    <property type="evidence" value="ECO:0007669"/>
    <property type="project" value="UniProtKB-KW"/>
</dbReference>
<dbReference type="AlphaFoldDB" id="A0A8K0JPB1"/>
<keyword evidence="2" id="KW-0479">Metal-binding</keyword>
<comment type="similarity">
    <text evidence="10">Belongs to the SGF11 family.</text>
</comment>
<dbReference type="Proteomes" id="UP000812966">
    <property type="component" value="Unassembled WGS sequence"/>
</dbReference>
<dbReference type="InterPro" id="IPR051078">
    <property type="entry name" value="SGF11"/>
</dbReference>
<name>A0A8K0JPB1_9TREE</name>
<evidence type="ECO:0000256" key="6">
    <source>
        <dbReference type="ARBA" id="ARBA00023015"/>
    </source>
</evidence>
<keyword evidence="8" id="KW-0804">Transcription</keyword>
<evidence type="ECO:0000256" key="4">
    <source>
        <dbReference type="ARBA" id="ARBA00022833"/>
    </source>
</evidence>
<evidence type="ECO:0000256" key="8">
    <source>
        <dbReference type="ARBA" id="ARBA00023163"/>
    </source>
</evidence>
<reference evidence="12" key="1">
    <citation type="submission" date="2020-04" db="EMBL/GenBank/DDBJ databases">
        <title>Analysis of mating type loci in Filobasidium floriforme.</title>
        <authorList>
            <person name="Nowrousian M."/>
        </authorList>
    </citation>
    <scope>NUCLEOTIDE SEQUENCE</scope>
    <source>
        <strain evidence="12">CBS 6242</strain>
    </source>
</reference>
<feature type="compositionally biased region" description="Acidic residues" evidence="11">
    <location>
        <begin position="304"/>
        <end position="313"/>
    </location>
</feature>